<dbReference type="EMBL" id="CAEZZG010000009">
    <property type="protein sequence ID" value="CAB4755345.1"/>
    <property type="molecule type" value="Genomic_DNA"/>
</dbReference>
<evidence type="ECO:0000313" key="1">
    <source>
        <dbReference type="EMBL" id="CAB4755345.1"/>
    </source>
</evidence>
<dbReference type="Pfam" id="PF17249">
    <property type="entry name" value="DUF5318"/>
    <property type="match status" value="1"/>
</dbReference>
<dbReference type="AlphaFoldDB" id="A0A6J6U7L8"/>
<organism evidence="1">
    <name type="scientific">freshwater metagenome</name>
    <dbReference type="NCBI Taxonomy" id="449393"/>
    <lineage>
        <taxon>unclassified sequences</taxon>
        <taxon>metagenomes</taxon>
        <taxon>ecological metagenomes</taxon>
    </lineage>
</organism>
<sequence>MRSVIFKEGLFLDIMWSRRDNIDYSLDRRATLLALFRGAASAMDACDADPYLKRAAKHHGESTIRPCPVCKKIEIKELRYAFGDQLGQYSGRIKSIPELDEMQNEYGEFRVYTVEVCLDCGWNHLIYSFLLGDGRTRKAPRKIHTLEDDDWKPAKELKSWHLHEKSLRGR</sequence>
<protein>
    <submittedName>
        <fullName evidence="1">Unannotated protein</fullName>
    </submittedName>
</protein>
<name>A0A6J6U7L8_9ZZZZ</name>
<gene>
    <name evidence="1" type="ORF">UFOPK2844_00710</name>
</gene>
<reference evidence="1" key="1">
    <citation type="submission" date="2020-05" db="EMBL/GenBank/DDBJ databases">
        <authorList>
            <person name="Chiriac C."/>
            <person name="Salcher M."/>
            <person name="Ghai R."/>
            <person name="Kavagutti S V."/>
        </authorList>
    </citation>
    <scope>NUCLEOTIDE SEQUENCE</scope>
</reference>
<proteinExistence type="predicted"/>
<dbReference type="InterPro" id="IPR035169">
    <property type="entry name" value="DUF5318"/>
</dbReference>
<accession>A0A6J6U7L8</accession>